<dbReference type="Proteomes" id="UP000198893">
    <property type="component" value="Unassembled WGS sequence"/>
</dbReference>
<feature type="chain" id="PRO_5011480343" description="DUF4136 domain-containing protein" evidence="1">
    <location>
        <begin position="19"/>
        <end position="198"/>
    </location>
</feature>
<evidence type="ECO:0008006" key="4">
    <source>
        <dbReference type="Google" id="ProtNLM"/>
    </source>
</evidence>
<dbReference type="OrthoDB" id="7834608at2"/>
<dbReference type="PROSITE" id="PS51257">
    <property type="entry name" value="PROKAR_LIPOPROTEIN"/>
    <property type="match status" value="1"/>
</dbReference>
<reference evidence="2 3" key="1">
    <citation type="submission" date="2016-10" db="EMBL/GenBank/DDBJ databases">
        <authorList>
            <person name="de Groot N.N."/>
        </authorList>
    </citation>
    <scope>NUCLEOTIDE SEQUENCE [LARGE SCALE GENOMIC DNA]</scope>
    <source>
        <strain evidence="2 3">DSM 27842</strain>
    </source>
</reference>
<protein>
    <recommendedName>
        <fullName evidence="4">DUF4136 domain-containing protein</fullName>
    </recommendedName>
</protein>
<organism evidence="2 3">
    <name type="scientific">Salinihabitans flavidus</name>
    <dbReference type="NCBI Taxonomy" id="569882"/>
    <lineage>
        <taxon>Bacteria</taxon>
        <taxon>Pseudomonadati</taxon>
        <taxon>Pseudomonadota</taxon>
        <taxon>Alphaproteobacteria</taxon>
        <taxon>Rhodobacterales</taxon>
        <taxon>Roseobacteraceae</taxon>
        <taxon>Salinihabitans</taxon>
    </lineage>
</organism>
<proteinExistence type="predicted"/>
<evidence type="ECO:0000313" key="2">
    <source>
        <dbReference type="EMBL" id="SEO87257.1"/>
    </source>
</evidence>
<keyword evidence="1" id="KW-0732">Signal</keyword>
<sequence>MTRLLSLLALLTSLASCGGDLNDPPADLGNFALGHNIVVAPDLVKGPLSREASKDEWIEAMKSAMAARFERYEGDRFYHFGVNVSGYVLAQPGVPLVFSPKSALVITVSVWDDKLNKKLNPEPYQITVTEDFSGGSILVGSGWASTREQQIKNLTFSAARAVERWLEQNRECLGDDVPPEVEADCWNTKSTGPDLGSQ</sequence>
<name>A0A1H8T8J7_9RHOB</name>
<dbReference type="AlphaFoldDB" id="A0A1H8T8J7"/>
<dbReference type="STRING" id="569882.SAMN04490248_11499"/>
<accession>A0A1H8T8J7</accession>
<keyword evidence="3" id="KW-1185">Reference proteome</keyword>
<feature type="signal peptide" evidence="1">
    <location>
        <begin position="1"/>
        <end position="18"/>
    </location>
</feature>
<gene>
    <name evidence="2" type="ORF">SAMN04490248_11499</name>
</gene>
<evidence type="ECO:0000313" key="3">
    <source>
        <dbReference type="Proteomes" id="UP000198893"/>
    </source>
</evidence>
<evidence type="ECO:0000256" key="1">
    <source>
        <dbReference type="SAM" id="SignalP"/>
    </source>
</evidence>
<dbReference type="RefSeq" id="WP_093118910.1">
    <property type="nucleotide sequence ID" value="NZ_FODS01000014.1"/>
</dbReference>
<dbReference type="EMBL" id="FODS01000014">
    <property type="protein sequence ID" value="SEO87257.1"/>
    <property type="molecule type" value="Genomic_DNA"/>
</dbReference>